<dbReference type="SUPFAM" id="SSF48695">
    <property type="entry name" value="Multiheme cytochromes"/>
    <property type="match status" value="1"/>
</dbReference>
<keyword evidence="6" id="KW-0732">Signal</keyword>
<dbReference type="Pfam" id="PF02335">
    <property type="entry name" value="Cytochrom_C552"/>
    <property type="match status" value="1"/>
</dbReference>
<evidence type="ECO:0000256" key="8">
    <source>
        <dbReference type="ARBA" id="ARBA00023002"/>
    </source>
</evidence>
<gene>
    <name evidence="13" type="ORF">J2S49_001640</name>
</gene>
<dbReference type="PANTHER" id="PTHR30633">
    <property type="entry name" value="CYTOCHROME C-552 RESPIRATORY NITRITE REDUCTASE"/>
    <property type="match status" value="1"/>
</dbReference>
<dbReference type="EC" id="1.7.2.2" evidence="3"/>
<dbReference type="CDD" id="cd00548">
    <property type="entry name" value="NrfA-like"/>
    <property type="match status" value="1"/>
</dbReference>
<feature type="transmembrane region" description="Helical" evidence="12">
    <location>
        <begin position="25"/>
        <end position="46"/>
    </location>
</feature>
<keyword evidence="7" id="KW-0106">Calcium</keyword>
<dbReference type="InterPro" id="IPR003321">
    <property type="entry name" value="Cyt_c552"/>
</dbReference>
<evidence type="ECO:0000256" key="12">
    <source>
        <dbReference type="SAM" id="Phobius"/>
    </source>
</evidence>
<dbReference type="PANTHER" id="PTHR30633:SF0">
    <property type="entry name" value="CYTOCHROME C-552"/>
    <property type="match status" value="1"/>
</dbReference>
<dbReference type="PIRSF" id="PIRSF000243">
    <property type="entry name" value="Cyt_c552"/>
    <property type="match status" value="1"/>
</dbReference>
<evidence type="ECO:0000256" key="2">
    <source>
        <dbReference type="ARBA" id="ARBA00009288"/>
    </source>
</evidence>
<name>A0ABT9NCW0_9ACTO</name>
<feature type="region of interest" description="Disordered" evidence="11">
    <location>
        <begin position="97"/>
        <end position="116"/>
    </location>
</feature>
<evidence type="ECO:0000256" key="5">
    <source>
        <dbReference type="ARBA" id="ARBA00022723"/>
    </source>
</evidence>
<dbReference type="Proteomes" id="UP001235966">
    <property type="component" value="Unassembled WGS sequence"/>
</dbReference>
<dbReference type="InterPro" id="IPR036280">
    <property type="entry name" value="Multihaem_cyt_sf"/>
</dbReference>
<evidence type="ECO:0000256" key="9">
    <source>
        <dbReference type="ARBA" id="ARBA00023004"/>
    </source>
</evidence>
<keyword evidence="5" id="KW-0479">Metal-binding</keyword>
<dbReference type="RefSeq" id="WP_278059703.1">
    <property type="nucleotide sequence ID" value="NZ_CP121247.1"/>
</dbReference>
<accession>A0ABT9NCW0</accession>
<dbReference type="Gene3D" id="1.20.140.10">
    <property type="entry name" value="Butyryl-CoA Dehydrogenase, subunit A, domain 3"/>
    <property type="match status" value="1"/>
</dbReference>
<organism evidence="13 14">
    <name type="scientific">Arcanobacterium wilhelmae</name>
    <dbReference type="NCBI Taxonomy" id="1803177"/>
    <lineage>
        <taxon>Bacteria</taxon>
        <taxon>Bacillati</taxon>
        <taxon>Actinomycetota</taxon>
        <taxon>Actinomycetes</taxon>
        <taxon>Actinomycetales</taxon>
        <taxon>Actinomycetaceae</taxon>
        <taxon>Arcanobacterium</taxon>
    </lineage>
</organism>
<keyword evidence="12" id="KW-0812">Transmembrane</keyword>
<keyword evidence="9" id="KW-0408">Iron</keyword>
<keyword evidence="12" id="KW-0472">Membrane</keyword>
<dbReference type="Gene3D" id="1.10.1130.10">
    <property type="entry name" value="Flavocytochrome C3, Chain A"/>
    <property type="match status" value="1"/>
</dbReference>
<proteinExistence type="inferred from homology"/>
<keyword evidence="4" id="KW-0349">Heme</keyword>
<evidence type="ECO:0000256" key="7">
    <source>
        <dbReference type="ARBA" id="ARBA00022837"/>
    </source>
</evidence>
<evidence type="ECO:0000313" key="13">
    <source>
        <dbReference type="EMBL" id="MDP9801564.1"/>
    </source>
</evidence>
<evidence type="ECO:0000256" key="6">
    <source>
        <dbReference type="ARBA" id="ARBA00022729"/>
    </source>
</evidence>
<comment type="similarity">
    <text evidence="2">Belongs to the cytochrome c-552 family.</text>
</comment>
<comment type="catalytic activity">
    <reaction evidence="10">
        <text>6 Fe(III)-[cytochrome c] + NH4(+) + 2 H2O = 6 Fe(II)-[cytochrome c] + nitrite + 8 H(+)</text>
        <dbReference type="Rhea" id="RHEA:13089"/>
        <dbReference type="Rhea" id="RHEA-COMP:10350"/>
        <dbReference type="Rhea" id="RHEA-COMP:14399"/>
        <dbReference type="ChEBI" id="CHEBI:15377"/>
        <dbReference type="ChEBI" id="CHEBI:15378"/>
        <dbReference type="ChEBI" id="CHEBI:16301"/>
        <dbReference type="ChEBI" id="CHEBI:28938"/>
        <dbReference type="ChEBI" id="CHEBI:29033"/>
        <dbReference type="ChEBI" id="CHEBI:29034"/>
        <dbReference type="EC" id="1.7.2.2"/>
    </reaction>
</comment>
<protein>
    <recommendedName>
        <fullName evidence="3">nitrite reductase (cytochrome; ammonia-forming)</fullName>
        <ecNumber evidence="3">1.7.2.2</ecNumber>
    </recommendedName>
</protein>
<evidence type="ECO:0000256" key="3">
    <source>
        <dbReference type="ARBA" id="ARBA00011887"/>
    </source>
</evidence>
<keyword evidence="12" id="KW-1133">Transmembrane helix</keyword>
<keyword evidence="8 13" id="KW-0560">Oxidoreductase</keyword>
<evidence type="ECO:0000256" key="1">
    <source>
        <dbReference type="ARBA" id="ARBA00004196"/>
    </source>
</evidence>
<evidence type="ECO:0000256" key="10">
    <source>
        <dbReference type="ARBA" id="ARBA00049131"/>
    </source>
</evidence>
<sequence length="497" mass="55291">MSTENNVPDAQPAATAVPQEKSRTWIAGVLLVVVALIAAGITWLLMDIAGHKQEAAHPWSPVAQIDDTTFDPAVWGQNWPKQYEGFKATAEMEPGAAVENTDPSVPEDTRKTKTHSKLAVEPRLVSIWKGYAFSVEYNEPRGHEWMFEDQKFVKRMTDFKQPGACLNCHASVPAVLNSINPNDPKDAWAKMNKMPYAEVAQHAKGPLACIDCHDPKTMKLTITRPAFIEGIKAEKAAEGIKDYDVNRDATNQEMRTFVCAQCHVEYYFKGEEKTLTFPWTKGLTVQDAMAYYDEVGFSDFTHKDTGAKVIKAQHPDFETWSQGIHAKNGVSCADCHMPYKRDGAAKVSDHQVRSPMASEAQINSSCLTCHHSTATEMKDRVSNIQKRWEGAKDTAFTAVQNLIDDIVAAKKAGTVKDEDLQKAYDFQRKAQFIVDYSVSENSRGFHAPQYSVSILNEATDYARSGQLALRGVKVDTARPASSYKDIKPVDRPSPIKK</sequence>
<keyword evidence="14" id="KW-1185">Reference proteome</keyword>
<evidence type="ECO:0000256" key="4">
    <source>
        <dbReference type="ARBA" id="ARBA00022617"/>
    </source>
</evidence>
<dbReference type="GO" id="GO:0042279">
    <property type="term" value="F:nitrite reductase (cytochrome, ammonia-forming) activity"/>
    <property type="evidence" value="ECO:0007669"/>
    <property type="project" value="UniProtKB-EC"/>
</dbReference>
<comment type="subcellular location">
    <subcellularLocation>
        <location evidence="1">Cell envelope</location>
    </subcellularLocation>
</comment>
<reference evidence="13 14" key="1">
    <citation type="submission" date="2023-07" db="EMBL/GenBank/DDBJ databases">
        <title>Sequencing the genomes of 1000 actinobacteria strains.</title>
        <authorList>
            <person name="Klenk H.-P."/>
        </authorList>
    </citation>
    <scope>NUCLEOTIDE SEQUENCE [LARGE SCALE GENOMIC DNA]</scope>
    <source>
        <strain evidence="13 14">DSM 102162</strain>
    </source>
</reference>
<evidence type="ECO:0000256" key="11">
    <source>
        <dbReference type="SAM" id="MobiDB-lite"/>
    </source>
</evidence>
<comment type="caution">
    <text evidence="13">The sequence shown here is derived from an EMBL/GenBank/DDBJ whole genome shotgun (WGS) entry which is preliminary data.</text>
</comment>
<evidence type="ECO:0000313" key="14">
    <source>
        <dbReference type="Proteomes" id="UP001235966"/>
    </source>
</evidence>
<dbReference type="EMBL" id="JAUSQW010000001">
    <property type="protein sequence ID" value="MDP9801564.1"/>
    <property type="molecule type" value="Genomic_DNA"/>
</dbReference>